<keyword evidence="6" id="KW-0547">Nucleotide-binding</keyword>
<comment type="catalytic activity">
    <reaction evidence="4 6">
        <text>L-aspartyl-tRNA(Asn) + L-glutamine + ATP + H2O = L-asparaginyl-tRNA(Asn) + L-glutamate + ADP + phosphate + 2 H(+)</text>
        <dbReference type="Rhea" id="RHEA:14513"/>
        <dbReference type="Rhea" id="RHEA-COMP:9674"/>
        <dbReference type="Rhea" id="RHEA-COMP:9677"/>
        <dbReference type="ChEBI" id="CHEBI:15377"/>
        <dbReference type="ChEBI" id="CHEBI:15378"/>
        <dbReference type="ChEBI" id="CHEBI:29985"/>
        <dbReference type="ChEBI" id="CHEBI:30616"/>
        <dbReference type="ChEBI" id="CHEBI:43474"/>
        <dbReference type="ChEBI" id="CHEBI:58359"/>
        <dbReference type="ChEBI" id="CHEBI:78515"/>
        <dbReference type="ChEBI" id="CHEBI:78516"/>
        <dbReference type="ChEBI" id="CHEBI:456216"/>
    </reaction>
</comment>
<comment type="subunit">
    <text evidence="2 6">Heterotrimer of A, B and C subunits.</text>
</comment>
<dbReference type="EC" id="6.3.5.-" evidence="6"/>
<dbReference type="InterPro" id="IPR003837">
    <property type="entry name" value="GatC"/>
</dbReference>
<dbReference type="Gene3D" id="1.10.20.60">
    <property type="entry name" value="Glu-tRNAGln amidotransferase C subunit, N-terminal domain"/>
    <property type="match status" value="1"/>
</dbReference>
<sequence>MISKAQVSHVAKLARLEFNETELENFTSQLDKIVEFVDQLEAVDTTGVEPTTHISNAINVFREDVPQKEATRTELLKNVPEQADGLIRVPAIIEKEEGE</sequence>
<evidence type="ECO:0000256" key="3">
    <source>
        <dbReference type="ARBA" id="ARBA00024799"/>
    </source>
</evidence>
<organism evidence="7 8">
    <name type="scientific">Agrilactobacillus yilanensis</name>
    <dbReference type="NCBI Taxonomy" id="2485997"/>
    <lineage>
        <taxon>Bacteria</taxon>
        <taxon>Bacillati</taxon>
        <taxon>Bacillota</taxon>
        <taxon>Bacilli</taxon>
        <taxon>Lactobacillales</taxon>
        <taxon>Lactobacillaceae</taxon>
        <taxon>Agrilactobacillus</taxon>
    </lineage>
</organism>
<evidence type="ECO:0000256" key="6">
    <source>
        <dbReference type="HAMAP-Rule" id="MF_00122"/>
    </source>
</evidence>
<dbReference type="PANTHER" id="PTHR15004:SF0">
    <property type="entry name" value="GLUTAMYL-TRNA(GLN) AMIDOTRANSFERASE SUBUNIT C, MITOCHONDRIAL"/>
    <property type="match status" value="1"/>
</dbReference>
<keyword evidence="8" id="KW-1185">Reference proteome</keyword>
<dbReference type="RefSeq" id="WP_125715368.1">
    <property type="nucleotide sequence ID" value="NZ_JBHTOP010000028.1"/>
</dbReference>
<dbReference type="InterPro" id="IPR036113">
    <property type="entry name" value="Asp/Glu-ADT_sf_sub_c"/>
</dbReference>
<dbReference type="NCBIfam" id="TIGR00135">
    <property type="entry name" value="gatC"/>
    <property type="match status" value="1"/>
</dbReference>
<evidence type="ECO:0000256" key="2">
    <source>
        <dbReference type="ARBA" id="ARBA00011123"/>
    </source>
</evidence>
<comment type="function">
    <text evidence="3 6">Allows the formation of correctly charged Asn-tRNA(Asn) or Gln-tRNA(Gln) through the transamidation of misacylated Asp-tRNA(Asn) or Glu-tRNA(Gln) in organisms which lack either or both of asparaginyl-tRNA or glutaminyl-tRNA synthetases. The reaction takes place in the presence of glutamine and ATP through an activated phospho-Asp-tRNA(Asn) or phospho-Glu-tRNA(Gln).</text>
</comment>
<reference evidence="8" key="1">
    <citation type="journal article" date="2019" name="Int. J. Syst. Evol. Microbiol.">
        <title>The Global Catalogue of Microorganisms (GCM) 10K type strain sequencing project: providing services to taxonomists for standard genome sequencing and annotation.</title>
        <authorList>
            <consortium name="The Broad Institute Genomics Platform"/>
            <consortium name="The Broad Institute Genome Sequencing Center for Infectious Disease"/>
            <person name="Wu L."/>
            <person name="Ma J."/>
        </authorList>
    </citation>
    <scope>NUCLEOTIDE SEQUENCE [LARGE SCALE GENOMIC DNA]</scope>
    <source>
        <strain evidence="8">CCM 8896</strain>
    </source>
</reference>
<evidence type="ECO:0000256" key="4">
    <source>
        <dbReference type="ARBA" id="ARBA00047380"/>
    </source>
</evidence>
<dbReference type="HAMAP" id="MF_00122">
    <property type="entry name" value="GatC"/>
    <property type="match status" value="1"/>
</dbReference>
<dbReference type="PANTHER" id="PTHR15004">
    <property type="entry name" value="GLUTAMYL-TRNA(GLN) AMIDOTRANSFERASE SUBUNIT C, MITOCHONDRIAL"/>
    <property type="match status" value="1"/>
</dbReference>
<evidence type="ECO:0000256" key="5">
    <source>
        <dbReference type="ARBA" id="ARBA00047913"/>
    </source>
</evidence>
<accession>A0ABW4J9C5</accession>
<keyword evidence="6" id="KW-0436">Ligase</keyword>
<dbReference type="Pfam" id="PF02686">
    <property type="entry name" value="GatC"/>
    <property type="match status" value="1"/>
</dbReference>
<dbReference type="SUPFAM" id="SSF141000">
    <property type="entry name" value="Glu-tRNAGln amidotransferase C subunit"/>
    <property type="match status" value="1"/>
</dbReference>
<evidence type="ECO:0000313" key="7">
    <source>
        <dbReference type="EMBL" id="MFD1672959.1"/>
    </source>
</evidence>
<dbReference type="EMBL" id="JBHTOP010000028">
    <property type="protein sequence ID" value="MFD1672959.1"/>
    <property type="molecule type" value="Genomic_DNA"/>
</dbReference>
<evidence type="ECO:0000256" key="1">
    <source>
        <dbReference type="ARBA" id="ARBA00010757"/>
    </source>
</evidence>
<name>A0ABW4J9C5_9LACO</name>
<gene>
    <name evidence="6 7" type="primary">gatC</name>
    <name evidence="7" type="ORF">ACFQ5M_12730</name>
</gene>
<comment type="caution">
    <text evidence="7">The sequence shown here is derived from an EMBL/GenBank/DDBJ whole genome shotgun (WGS) entry which is preliminary data.</text>
</comment>
<keyword evidence="6" id="KW-0648">Protein biosynthesis</keyword>
<comment type="similarity">
    <text evidence="1 6">Belongs to the GatC family.</text>
</comment>
<dbReference type="Proteomes" id="UP001597267">
    <property type="component" value="Unassembled WGS sequence"/>
</dbReference>
<comment type="catalytic activity">
    <reaction evidence="5 6">
        <text>L-glutamyl-tRNA(Gln) + L-glutamine + ATP + H2O = L-glutaminyl-tRNA(Gln) + L-glutamate + ADP + phosphate + H(+)</text>
        <dbReference type="Rhea" id="RHEA:17521"/>
        <dbReference type="Rhea" id="RHEA-COMP:9681"/>
        <dbReference type="Rhea" id="RHEA-COMP:9684"/>
        <dbReference type="ChEBI" id="CHEBI:15377"/>
        <dbReference type="ChEBI" id="CHEBI:15378"/>
        <dbReference type="ChEBI" id="CHEBI:29985"/>
        <dbReference type="ChEBI" id="CHEBI:30616"/>
        <dbReference type="ChEBI" id="CHEBI:43474"/>
        <dbReference type="ChEBI" id="CHEBI:58359"/>
        <dbReference type="ChEBI" id="CHEBI:78520"/>
        <dbReference type="ChEBI" id="CHEBI:78521"/>
        <dbReference type="ChEBI" id="CHEBI:456216"/>
    </reaction>
</comment>
<evidence type="ECO:0000313" key="8">
    <source>
        <dbReference type="Proteomes" id="UP001597267"/>
    </source>
</evidence>
<proteinExistence type="inferred from homology"/>
<keyword evidence="6" id="KW-0067">ATP-binding</keyword>
<protein>
    <recommendedName>
        <fullName evidence="6">Aspartyl/glutamyl-tRNA(Asn/Gln) amidotransferase subunit C</fullName>
        <shortName evidence="6">Asp/Glu-ADT subunit C</shortName>
        <ecNumber evidence="6">6.3.5.-</ecNumber>
    </recommendedName>
</protein>